<dbReference type="PRINTS" id="PR01407">
    <property type="entry name" value="BUTYPHLNCDUF"/>
</dbReference>
<dbReference type="CDD" id="cd08321">
    <property type="entry name" value="Pyrin_ASC-like"/>
    <property type="match status" value="1"/>
</dbReference>
<dbReference type="InterPro" id="IPR011029">
    <property type="entry name" value="DEATH-like_dom_sf"/>
</dbReference>
<keyword evidence="2" id="KW-0963">Cytoplasm</keyword>
<evidence type="ECO:0000256" key="3">
    <source>
        <dbReference type="ARBA" id="ARBA00022614"/>
    </source>
</evidence>
<gene>
    <name evidence="12 13" type="primary">LOC116219378</name>
</gene>
<dbReference type="RefSeq" id="XP_031418531.1">
    <property type="nucleotide sequence ID" value="XM_031562671.2"/>
</dbReference>
<accession>A0A6P8F2Y8</accession>
<dbReference type="SMART" id="SM01288">
    <property type="entry name" value="FISNA"/>
    <property type="match status" value="1"/>
</dbReference>
<dbReference type="GeneID" id="116219378"/>
<dbReference type="Proteomes" id="UP000515152">
    <property type="component" value="Chromosome 24"/>
</dbReference>
<protein>
    <submittedName>
        <fullName evidence="12 13">NACHT, LRR and PYD domains-containing protein 12-like</fullName>
    </submittedName>
</protein>
<keyword evidence="3" id="KW-0433">Leucine-rich repeat</keyword>
<feature type="compositionally biased region" description="Basic and acidic residues" evidence="7">
    <location>
        <begin position="116"/>
        <end position="126"/>
    </location>
</feature>
<dbReference type="OrthoDB" id="120976at2759"/>
<dbReference type="RefSeq" id="XP_031418532.1">
    <property type="nucleotide sequence ID" value="XM_031562672.2"/>
</dbReference>
<name>A0A6P8F2Y8_CLUHA</name>
<sequence>MAASLRQVLRNTLDNLTGGDFKRLKHYLRDQGQIAWGKLEKADTDDTVDLMVQVYSTGAGDVMLSILKKMNHNQLAKDLERDLGKLGGQQYSPVLVGEGGGVNVNATAHSAGNIKRPREKDSCERKLQRKRRNSSLRQDLRSVLKERFCRVHGKTVCNLQDTYTDLYVVEGRNGWVNNLHEVIRIESSPHSSEEQSVTLANLFQKSNHESKPVSKVLTLGIAGVGKSIAVQKFVMDWVEGEANQDIDLIFVLLFRELNMRKEHSMREDLKCSLLDLLLLYHPGLNELGNASEFKKGKILFIFDGLDESNLLLDFDRCNVSEPTAKSSVDMVISSLLQGVLLPSALIWITTRPAAANLIRHFHLETEIRGFSDPKKDEYFLKVVKDKERANQIIAHVKSKRSLHIMCHIPVFCSITASVLGQMLDSDNKERLPQTLTEMYAFYVAFQMKQINVKYTKNKEELSQEGKQGLLIKLGKLAFNHLAESKLNFYEQDLRACEIDVTKASLHSGLCTQIFNVDSYCTGQNIYSFVHLSVQEFLAALYVLHTHTVTRENPLIKNSWEKIRWMLWNSRFDLHKVAVDKALQSEKGHLDLFLRFLLGLAPMVERKSVMGQLLPKLNDGEPCNDKTSDYIKSKIREELSPERTINLFHCLNELGDDSLVVEINSFMSSGEEEKNLTPAQCSALAYLLLMSAEDLKEFDLKKYLRSEEGLNRMLPVVKVSRRVWLNQCHLSKASCHKMASALVGTPSHLRELDMSDNDMQDEGLELLCAGLRDPQCKLETLKLSGCLITEKGCALLASALKSNPSHLKELDLSYNHPGDSAVRELTDRREDANCKLELFNYANGGKIRMKPGLRKYARELTLDSNTAHKQLRLSEGNKRVTWMADDQPYPNHQDRFKTLHQVLCIEGLIEERFYWEVECTKDFYIGVTHKYDDEDSEFNSTVIGHNVMSWSLECSKGQYIARHEHELKVIPCTPSSQRRIGVYLDCLAGTVSFYVAKANSSTHLYTFKDNVFTKPLYPGFWLNWDASIYLCSMT</sequence>
<evidence type="ECO:0000313" key="12">
    <source>
        <dbReference type="RefSeq" id="XP_031418531.1"/>
    </source>
</evidence>
<keyword evidence="5" id="KW-0547">Nucleotide-binding</keyword>
<dbReference type="InterPro" id="IPR007111">
    <property type="entry name" value="NACHT_NTPase"/>
</dbReference>
<dbReference type="InterPro" id="IPR032675">
    <property type="entry name" value="LRR_dom_sf"/>
</dbReference>
<evidence type="ECO:0000256" key="7">
    <source>
        <dbReference type="SAM" id="MobiDB-lite"/>
    </source>
</evidence>
<organism evidence="11 12">
    <name type="scientific">Clupea harengus</name>
    <name type="common">Atlantic herring</name>
    <dbReference type="NCBI Taxonomy" id="7950"/>
    <lineage>
        <taxon>Eukaryota</taxon>
        <taxon>Metazoa</taxon>
        <taxon>Chordata</taxon>
        <taxon>Craniata</taxon>
        <taxon>Vertebrata</taxon>
        <taxon>Euteleostomi</taxon>
        <taxon>Actinopterygii</taxon>
        <taxon>Neopterygii</taxon>
        <taxon>Teleostei</taxon>
        <taxon>Clupei</taxon>
        <taxon>Clupeiformes</taxon>
        <taxon>Clupeoidei</taxon>
        <taxon>Clupeidae</taxon>
        <taxon>Clupea</taxon>
    </lineage>
</organism>
<feature type="domain" description="B30.2/SPRY" evidence="8">
    <location>
        <begin position="839"/>
        <end position="1033"/>
    </location>
</feature>
<dbReference type="InterPro" id="IPR013320">
    <property type="entry name" value="ConA-like_dom_sf"/>
</dbReference>
<dbReference type="Pfam" id="PF17779">
    <property type="entry name" value="WHD_NOD2"/>
    <property type="match status" value="1"/>
</dbReference>
<dbReference type="InterPro" id="IPR029495">
    <property type="entry name" value="NACHT-assoc"/>
</dbReference>
<dbReference type="Pfam" id="PF13765">
    <property type="entry name" value="PRY"/>
    <property type="match status" value="1"/>
</dbReference>
<dbReference type="Gene3D" id="3.40.50.300">
    <property type="entry name" value="P-loop containing nucleotide triphosphate hydrolases"/>
    <property type="match status" value="1"/>
</dbReference>
<reference evidence="12 13" key="1">
    <citation type="submission" date="2025-04" db="UniProtKB">
        <authorList>
            <consortium name="RefSeq"/>
        </authorList>
    </citation>
    <scope>IDENTIFICATION</scope>
</reference>
<dbReference type="InterPro" id="IPR003879">
    <property type="entry name" value="Butyrophylin_SPRY"/>
</dbReference>
<keyword evidence="6" id="KW-0067">ATP-binding</keyword>
<dbReference type="Gene3D" id="3.80.10.10">
    <property type="entry name" value="Ribonuclease Inhibitor"/>
    <property type="match status" value="1"/>
</dbReference>
<dbReference type="Gene3D" id="1.10.533.10">
    <property type="entry name" value="Death Domain, Fas"/>
    <property type="match status" value="1"/>
</dbReference>
<dbReference type="Pfam" id="PF17776">
    <property type="entry name" value="NLRC4_HD2"/>
    <property type="match status" value="1"/>
</dbReference>
<feature type="domain" description="NACHT" evidence="10">
    <location>
        <begin position="214"/>
        <end position="354"/>
    </location>
</feature>
<dbReference type="Pfam" id="PF05729">
    <property type="entry name" value="NACHT"/>
    <property type="match status" value="1"/>
</dbReference>
<evidence type="ECO:0000259" key="9">
    <source>
        <dbReference type="PROSITE" id="PS50824"/>
    </source>
</evidence>
<dbReference type="InterPro" id="IPR043136">
    <property type="entry name" value="B30.2/SPRY_sf"/>
</dbReference>
<feature type="domain" description="Pyrin" evidence="9">
    <location>
        <begin position="1"/>
        <end position="85"/>
    </location>
</feature>
<dbReference type="InterPro" id="IPR001611">
    <property type="entry name" value="Leu-rich_rpt"/>
</dbReference>
<evidence type="ECO:0000259" key="10">
    <source>
        <dbReference type="PROSITE" id="PS50837"/>
    </source>
</evidence>
<dbReference type="Pfam" id="PF02758">
    <property type="entry name" value="PYRIN"/>
    <property type="match status" value="1"/>
</dbReference>
<comment type="subcellular location">
    <subcellularLocation>
        <location evidence="1">Cytoplasm</location>
    </subcellularLocation>
</comment>
<dbReference type="GO" id="GO:0005524">
    <property type="term" value="F:ATP binding"/>
    <property type="evidence" value="ECO:0007669"/>
    <property type="project" value="UniProtKB-KW"/>
</dbReference>
<dbReference type="SUPFAM" id="SSF52047">
    <property type="entry name" value="RNI-like"/>
    <property type="match status" value="1"/>
</dbReference>
<keyword evidence="11" id="KW-1185">Reference proteome</keyword>
<evidence type="ECO:0000256" key="4">
    <source>
        <dbReference type="ARBA" id="ARBA00022737"/>
    </source>
</evidence>
<dbReference type="SUPFAM" id="SSF49899">
    <property type="entry name" value="Concanavalin A-like lectins/glucanases"/>
    <property type="match status" value="1"/>
</dbReference>
<evidence type="ECO:0000256" key="5">
    <source>
        <dbReference type="ARBA" id="ARBA00022741"/>
    </source>
</evidence>
<dbReference type="SMART" id="SM00368">
    <property type="entry name" value="LRR_RI"/>
    <property type="match status" value="3"/>
</dbReference>
<dbReference type="InterPro" id="IPR006574">
    <property type="entry name" value="PRY"/>
</dbReference>
<dbReference type="PROSITE" id="PS50824">
    <property type="entry name" value="DAPIN"/>
    <property type="match status" value="1"/>
</dbReference>
<dbReference type="AlphaFoldDB" id="A0A6P8F2Y8"/>
<dbReference type="PROSITE" id="PS50188">
    <property type="entry name" value="B302_SPRY"/>
    <property type="match status" value="1"/>
</dbReference>
<dbReference type="GO" id="GO:0005737">
    <property type="term" value="C:cytoplasm"/>
    <property type="evidence" value="ECO:0007669"/>
    <property type="project" value="UniProtKB-SubCell"/>
</dbReference>
<dbReference type="SUPFAM" id="SSF47986">
    <property type="entry name" value="DEATH domain"/>
    <property type="match status" value="1"/>
</dbReference>
<dbReference type="PROSITE" id="PS50837">
    <property type="entry name" value="NACHT"/>
    <property type="match status" value="1"/>
</dbReference>
<dbReference type="Pfam" id="PF00622">
    <property type="entry name" value="SPRY"/>
    <property type="match status" value="1"/>
</dbReference>
<dbReference type="InterPro" id="IPR004020">
    <property type="entry name" value="DAPIN"/>
</dbReference>
<dbReference type="InterPro" id="IPR041267">
    <property type="entry name" value="NLRP_HD2"/>
</dbReference>
<dbReference type="KEGG" id="char:116219378"/>
<dbReference type="Gene3D" id="2.60.120.920">
    <property type="match status" value="1"/>
</dbReference>
<dbReference type="SMART" id="SM01289">
    <property type="entry name" value="PYRIN"/>
    <property type="match status" value="1"/>
</dbReference>
<evidence type="ECO:0000313" key="11">
    <source>
        <dbReference type="Proteomes" id="UP000515152"/>
    </source>
</evidence>
<evidence type="ECO:0000256" key="6">
    <source>
        <dbReference type="ARBA" id="ARBA00022840"/>
    </source>
</evidence>
<dbReference type="InterPro" id="IPR001870">
    <property type="entry name" value="B30.2/SPRY"/>
</dbReference>
<feature type="region of interest" description="Disordered" evidence="7">
    <location>
        <begin position="113"/>
        <end position="135"/>
    </location>
</feature>
<dbReference type="SMART" id="SM00449">
    <property type="entry name" value="SPRY"/>
    <property type="match status" value="1"/>
</dbReference>
<evidence type="ECO:0000256" key="1">
    <source>
        <dbReference type="ARBA" id="ARBA00004496"/>
    </source>
</evidence>
<dbReference type="PANTHER" id="PTHR24106">
    <property type="entry name" value="NACHT, LRR AND CARD DOMAINS-CONTAINING"/>
    <property type="match status" value="1"/>
</dbReference>
<dbReference type="InterPro" id="IPR051261">
    <property type="entry name" value="NLR"/>
</dbReference>
<evidence type="ECO:0000256" key="2">
    <source>
        <dbReference type="ARBA" id="ARBA00022490"/>
    </source>
</evidence>
<evidence type="ECO:0000313" key="13">
    <source>
        <dbReference type="RefSeq" id="XP_031418532.1"/>
    </source>
</evidence>
<dbReference type="InterPro" id="IPR027417">
    <property type="entry name" value="P-loop_NTPase"/>
</dbReference>
<dbReference type="Pfam" id="PF14484">
    <property type="entry name" value="FISNA"/>
    <property type="match status" value="1"/>
</dbReference>
<keyword evidence="4" id="KW-0677">Repeat</keyword>
<evidence type="ECO:0000259" key="8">
    <source>
        <dbReference type="PROSITE" id="PS50188"/>
    </source>
</evidence>
<dbReference type="SMART" id="SM00589">
    <property type="entry name" value="PRY"/>
    <property type="match status" value="1"/>
</dbReference>
<dbReference type="InterPro" id="IPR003877">
    <property type="entry name" value="SPRY_dom"/>
</dbReference>
<dbReference type="Pfam" id="PF13516">
    <property type="entry name" value="LRR_6"/>
    <property type="match status" value="2"/>
</dbReference>
<proteinExistence type="predicted"/>
<dbReference type="InterPro" id="IPR041075">
    <property type="entry name" value="NOD1/2_WH"/>
</dbReference>